<dbReference type="AlphaFoldDB" id="Q973C3"/>
<evidence type="ECO:0000313" key="1">
    <source>
        <dbReference type="EMBL" id="BAB65990.1"/>
    </source>
</evidence>
<protein>
    <recommendedName>
        <fullName evidence="3">HEPN domain-containing protein</fullName>
    </recommendedName>
</protein>
<proteinExistence type="predicted"/>
<keyword evidence="2" id="KW-1185">Reference proteome</keyword>
<dbReference type="EMBL" id="BA000023">
    <property type="protein sequence ID" value="BAB65990.1"/>
    <property type="molecule type" value="Genomic_DNA"/>
</dbReference>
<dbReference type="PANTHER" id="PTHR34237:SF4">
    <property type="entry name" value="PAREP1 FAMILY PROTEIN"/>
    <property type="match status" value="1"/>
</dbReference>
<dbReference type="PANTHER" id="PTHR34237">
    <property type="entry name" value="PAREP8-RELATED"/>
    <property type="match status" value="1"/>
</dbReference>
<dbReference type="Proteomes" id="UP000001015">
    <property type="component" value="Chromosome"/>
</dbReference>
<dbReference type="Pfam" id="PF05942">
    <property type="entry name" value="PaREP1"/>
    <property type="match status" value="1"/>
</dbReference>
<name>Q973C3_SULTO</name>
<dbReference type="InterPro" id="IPR010268">
    <property type="entry name" value="PaREP1"/>
</dbReference>
<sequence>MEELIKKVEEKSINVEDLIILALSKVDPNEGVKIRLELAEKYLFEAKDYLSKGDVIQASEKAYKTAEEIVKALTEKSTYQNINKQLKRRDGILIILAMLQQNYL</sequence>
<evidence type="ECO:0008006" key="3">
    <source>
        <dbReference type="Google" id="ProtNLM"/>
    </source>
</evidence>
<dbReference type="Gene3D" id="1.20.120.330">
    <property type="entry name" value="Nucleotidyltransferases domain 2"/>
    <property type="match status" value="1"/>
</dbReference>
<dbReference type="PATRIC" id="fig|273063.9.peg.1086"/>
<gene>
    <name evidence="1" type="primary">ST0970</name>
    <name evidence="1" type="ordered locus">STK_09700</name>
</gene>
<reference evidence="2" key="1">
    <citation type="journal article" date="2001" name="DNA Res.">
        <title>Complete genome sequence of an aerobic thermoacidophilic Crenarchaeon, Sulfolobus tokodaii strain7.</title>
        <authorList>
            <person name="Kawarabayasi Y."/>
            <person name="Hino Y."/>
            <person name="Horikawa H."/>
            <person name="Jin-no K."/>
            <person name="Takahashi M."/>
            <person name="Sekine M."/>
            <person name="Baba S."/>
            <person name="Ankai A."/>
            <person name="Kosugi H."/>
            <person name="Hosoyama A."/>
            <person name="Fukui S."/>
            <person name="Nagai Y."/>
            <person name="Nishijima K."/>
            <person name="Otsuka R."/>
            <person name="Nakazawa H."/>
            <person name="Takamiya M."/>
            <person name="Kato Y."/>
            <person name="Yoshizawa T."/>
            <person name="Tanaka T."/>
            <person name="Kudoh Y."/>
            <person name="Yamazaki J."/>
            <person name="Kushida N."/>
            <person name="Oguchi A."/>
            <person name="Aoki K."/>
            <person name="Masuda S."/>
            <person name="Yanagii M."/>
            <person name="Nishimura M."/>
            <person name="Yamagishi A."/>
            <person name="Oshima T."/>
            <person name="Kikuchi H."/>
        </authorList>
    </citation>
    <scope>NUCLEOTIDE SEQUENCE [LARGE SCALE GENOMIC DNA]</scope>
    <source>
        <strain evidence="2">DSM 16993 / JCM 10545 / NBRC 100140 / 7</strain>
    </source>
</reference>
<accession>Q973C3</accession>
<evidence type="ECO:0000313" key="2">
    <source>
        <dbReference type="Proteomes" id="UP000001015"/>
    </source>
</evidence>
<dbReference type="eggNOG" id="arCOG03721">
    <property type="taxonomic scope" value="Archaea"/>
</dbReference>
<organism evidence="1 2">
    <name type="scientific">Sulfurisphaera tokodaii (strain DSM 16993 / JCM 10545 / NBRC 100140 / 7)</name>
    <name type="common">Sulfolobus tokodaii</name>
    <dbReference type="NCBI Taxonomy" id="273063"/>
    <lineage>
        <taxon>Archaea</taxon>
        <taxon>Thermoproteota</taxon>
        <taxon>Thermoprotei</taxon>
        <taxon>Sulfolobales</taxon>
        <taxon>Sulfolobaceae</taxon>
        <taxon>Sulfurisphaera</taxon>
    </lineage>
</organism>
<dbReference type="KEGG" id="sto:STK_09700"/>